<name>A0A8S5PV94_9CAUD</name>
<protein>
    <recommendedName>
        <fullName evidence="1">AcrIC5-like domain-containing protein</fullName>
    </recommendedName>
</protein>
<evidence type="ECO:0000259" key="1">
    <source>
        <dbReference type="Pfam" id="PF22147"/>
    </source>
</evidence>
<dbReference type="EMBL" id="BK015505">
    <property type="protein sequence ID" value="DAE10204.1"/>
    <property type="molecule type" value="Genomic_DNA"/>
</dbReference>
<sequence length="64" mass="7158">MKVINKNGTAIDFDAAVSMMDDDIRESVHAELAPCTEQEFFAAYEIAHAAKYGEWELSKANPCY</sequence>
<accession>A0A8S5PV94</accession>
<dbReference type="Pfam" id="PF22147">
    <property type="entry name" value="AcrIC5"/>
    <property type="match status" value="1"/>
</dbReference>
<feature type="domain" description="AcrIC5-like" evidence="1">
    <location>
        <begin position="4"/>
        <end position="54"/>
    </location>
</feature>
<proteinExistence type="predicted"/>
<organism evidence="2">
    <name type="scientific">Myoviridae sp. ctzS633</name>
    <dbReference type="NCBI Taxonomy" id="2825212"/>
    <lineage>
        <taxon>Viruses</taxon>
        <taxon>Duplodnaviria</taxon>
        <taxon>Heunggongvirae</taxon>
        <taxon>Uroviricota</taxon>
        <taxon>Caudoviricetes</taxon>
    </lineage>
</organism>
<dbReference type="InterPro" id="IPR054398">
    <property type="entry name" value="AcrIC5-like_dom"/>
</dbReference>
<evidence type="ECO:0000313" key="2">
    <source>
        <dbReference type="EMBL" id="DAE10204.1"/>
    </source>
</evidence>
<reference evidence="2" key="1">
    <citation type="journal article" date="2021" name="Proc. Natl. Acad. Sci. U.S.A.">
        <title>A Catalog of Tens of Thousands of Viruses from Human Metagenomes Reveals Hidden Associations with Chronic Diseases.</title>
        <authorList>
            <person name="Tisza M.J."/>
            <person name="Buck C.B."/>
        </authorList>
    </citation>
    <scope>NUCLEOTIDE SEQUENCE</scope>
    <source>
        <strain evidence="2">CtzS633</strain>
    </source>
</reference>